<evidence type="ECO:0000313" key="7">
    <source>
        <dbReference type="EMBL" id="NMN67493.1"/>
    </source>
</evidence>
<evidence type="ECO:0000256" key="4">
    <source>
        <dbReference type="ARBA" id="ARBA00023136"/>
    </source>
</evidence>
<feature type="transmembrane region" description="Helical" evidence="5">
    <location>
        <begin position="67"/>
        <end position="86"/>
    </location>
</feature>
<comment type="caution">
    <text evidence="7">The sequence shown here is derived from an EMBL/GenBank/DDBJ whole genome shotgun (WGS) entry which is preliminary data.</text>
</comment>
<evidence type="ECO:0000256" key="3">
    <source>
        <dbReference type="ARBA" id="ARBA00022989"/>
    </source>
</evidence>
<keyword evidence="5" id="KW-1003">Cell membrane</keyword>
<dbReference type="InterPro" id="IPR052522">
    <property type="entry name" value="ABC-2_transport_permease"/>
</dbReference>
<dbReference type="PIRSF" id="PIRSF006648">
    <property type="entry name" value="DrrB"/>
    <property type="match status" value="1"/>
</dbReference>
<evidence type="ECO:0000259" key="6">
    <source>
        <dbReference type="PROSITE" id="PS51012"/>
    </source>
</evidence>
<dbReference type="InterPro" id="IPR000412">
    <property type="entry name" value="ABC_2_transport"/>
</dbReference>
<evidence type="ECO:0000256" key="2">
    <source>
        <dbReference type="ARBA" id="ARBA00022692"/>
    </source>
</evidence>
<accession>A0ABX1T057</accession>
<feature type="transmembrane region" description="Helical" evidence="5">
    <location>
        <begin position="119"/>
        <end position="146"/>
    </location>
</feature>
<evidence type="ECO:0000256" key="1">
    <source>
        <dbReference type="ARBA" id="ARBA00004141"/>
    </source>
</evidence>
<dbReference type="InterPro" id="IPR013525">
    <property type="entry name" value="ABC2_TM"/>
</dbReference>
<dbReference type="Proteomes" id="UP001166004">
    <property type="component" value="Unassembled WGS sequence"/>
</dbReference>
<keyword evidence="8" id="KW-1185">Reference proteome</keyword>
<feature type="transmembrane region" description="Helical" evidence="5">
    <location>
        <begin position="244"/>
        <end position="262"/>
    </location>
</feature>
<evidence type="ECO:0000256" key="5">
    <source>
        <dbReference type="RuleBase" id="RU361157"/>
    </source>
</evidence>
<keyword evidence="5" id="KW-0813">Transport</keyword>
<dbReference type="EMBL" id="LANA01000001">
    <property type="protein sequence ID" value="NMN67493.1"/>
    <property type="molecule type" value="Genomic_DNA"/>
</dbReference>
<comment type="similarity">
    <text evidence="5">Belongs to the ABC-2 integral membrane protein family.</text>
</comment>
<dbReference type="PROSITE" id="PS51012">
    <property type="entry name" value="ABC_TM2"/>
    <property type="match status" value="1"/>
</dbReference>
<dbReference type="Pfam" id="PF01061">
    <property type="entry name" value="ABC2_membrane"/>
    <property type="match status" value="1"/>
</dbReference>
<dbReference type="PRINTS" id="PR00164">
    <property type="entry name" value="ABC2TRNSPORT"/>
</dbReference>
<feature type="domain" description="ABC transmembrane type-2" evidence="6">
    <location>
        <begin position="36"/>
        <end position="265"/>
    </location>
</feature>
<name>A0ABX1T057_PELUQ</name>
<dbReference type="RefSeq" id="WP_169035986.1">
    <property type="nucleotide sequence ID" value="NZ_LANA01000001.1"/>
</dbReference>
<dbReference type="PANTHER" id="PTHR43332">
    <property type="entry name" value="INNER MEMBRANE TRANSPORT PERMEASE YADH-RELATED"/>
    <property type="match status" value="1"/>
</dbReference>
<gene>
    <name evidence="7" type="ORF">VP91_00006360</name>
</gene>
<proteinExistence type="inferred from homology"/>
<dbReference type="PANTHER" id="PTHR43332:SF2">
    <property type="entry name" value="INNER MEMBRANE TRANSPORT PERMEASE YADH"/>
    <property type="match status" value="1"/>
</dbReference>
<protein>
    <recommendedName>
        <fullName evidence="5">Transport permease protein</fullName>
    </recommendedName>
</protein>
<comment type="subcellular location">
    <subcellularLocation>
        <location evidence="5">Cell inner membrane</location>
        <topology evidence="5">Multi-pass membrane protein</topology>
    </subcellularLocation>
    <subcellularLocation>
        <location evidence="1">Membrane</location>
        <topology evidence="1">Multi-pass membrane protein</topology>
    </subcellularLocation>
</comment>
<feature type="transmembrane region" description="Helical" evidence="5">
    <location>
        <begin position="153"/>
        <end position="178"/>
    </location>
</feature>
<reference evidence="7 8" key="1">
    <citation type="submission" date="2019-07" db="EMBL/GenBank/DDBJ databases">
        <title>SAR11 Genome Evolution.</title>
        <authorList>
            <person name="Giovannoni S."/>
        </authorList>
    </citation>
    <scope>NUCLEOTIDE SEQUENCE [LARGE SCALE GENOMIC DNA]</scope>
    <source>
        <strain evidence="7 8">HTCC9565</strain>
    </source>
</reference>
<organism evidence="7 8">
    <name type="scientific">Pelagibacter ubique</name>
    <dbReference type="NCBI Taxonomy" id="198252"/>
    <lineage>
        <taxon>Bacteria</taxon>
        <taxon>Pseudomonadati</taxon>
        <taxon>Pseudomonadota</taxon>
        <taxon>Alphaproteobacteria</taxon>
        <taxon>Candidatus Pelagibacterales</taxon>
        <taxon>Candidatus Pelagibacteraceae</taxon>
        <taxon>Candidatus Pelagibacter</taxon>
    </lineage>
</organism>
<dbReference type="InterPro" id="IPR047817">
    <property type="entry name" value="ABC2_TM_bact-type"/>
</dbReference>
<feature type="transmembrane region" description="Helical" evidence="5">
    <location>
        <begin position="42"/>
        <end position="60"/>
    </location>
</feature>
<evidence type="ECO:0000313" key="8">
    <source>
        <dbReference type="Proteomes" id="UP001166004"/>
    </source>
</evidence>
<comment type="caution">
    <text evidence="5">Lacks conserved residue(s) required for the propagation of feature annotation.</text>
</comment>
<keyword evidence="2 5" id="KW-0812">Transmembrane</keyword>
<keyword evidence="3 5" id="KW-1133">Transmembrane helix</keyword>
<sequence length="270" mass="30367">MVELNKKYQISRKKFGFINWIGFKSLWFKECNRFIAVWQQTLLSPLVSSLLFLSVLSLALGNNRGDVLGYSFMSFLAPGLIAMSILTQSFSHSVSSLMISKIQGNIVDMLYAPLSALEVSMAIILAALTRSFLIAIISICVFSLLVEMPINNILFIFIFGFLSAFILGSLGFITGLWAEKFDHTATVTNFVITPLSFLSGVFYSIEKLPPFFQTISHINPFFYMIDGFRYGFLGKSDGSINVGLIYLIILSIAIWYLAFFLYKKGYKIKS</sequence>
<keyword evidence="4 5" id="KW-0472">Membrane</keyword>